<dbReference type="RefSeq" id="WP_061259831.1">
    <property type="nucleotide sequence ID" value="NZ_JBFALK010000025.1"/>
</dbReference>
<dbReference type="Proteomes" id="UP001551675">
    <property type="component" value="Unassembled WGS sequence"/>
</dbReference>
<gene>
    <name evidence="1" type="ORF">AB0I59_35135</name>
</gene>
<keyword evidence="2" id="KW-1185">Reference proteome</keyword>
<evidence type="ECO:0008006" key="3">
    <source>
        <dbReference type="Google" id="ProtNLM"/>
    </source>
</evidence>
<dbReference type="EMBL" id="JBFALK010000025">
    <property type="protein sequence ID" value="MEV0973856.1"/>
    <property type="molecule type" value="Genomic_DNA"/>
</dbReference>
<organism evidence="1 2">
    <name type="scientific">Microtetraspora glauca</name>
    <dbReference type="NCBI Taxonomy" id="1996"/>
    <lineage>
        <taxon>Bacteria</taxon>
        <taxon>Bacillati</taxon>
        <taxon>Actinomycetota</taxon>
        <taxon>Actinomycetes</taxon>
        <taxon>Streptosporangiales</taxon>
        <taxon>Streptosporangiaceae</taxon>
        <taxon>Microtetraspora</taxon>
    </lineage>
</organism>
<comment type="caution">
    <text evidence="1">The sequence shown here is derived from an EMBL/GenBank/DDBJ whole genome shotgun (WGS) entry which is preliminary data.</text>
</comment>
<proteinExistence type="predicted"/>
<accession>A0ABV3GQF9</accession>
<reference evidence="1 2" key="1">
    <citation type="submission" date="2024-06" db="EMBL/GenBank/DDBJ databases">
        <title>The Natural Products Discovery Center: Release of the First 8490 Sequenced Strains for Exploring Actinobacteria Biosynthetic Diversity.</title>
        <authorList>
            <person name="Kalkreuter E."/>
            <person name="Kautsar S.A."/>
            <person name="Yang D."/>
            <person name="Bader C.D."/>
            <person name="Teijaro C.N."/>
            <person name="Fluegel L."/>
            <person name="Davis C.M."/>
            <person name="Simpson J.R."/>
            <person name="Lauterbach L."/>
            <person name="Steele A.D."/>
            <person name="Gui C."/>
            <person name="Meng S."/>
            <person name="Li G."/>
            <person name="Viehrig K."/>
            <person name="Ye F."/>
            <person name="Su P."/>
            <person name="Kiefer A.F."/>
            <person name="Nichols A."/>
            <person name="Cepeda A.J."/>
            <person name="Yan W."/>
            <person name="Fan B."/>
            <person name="Jiang Y."/>
            <person name="Adhikari A."/>
            <person name="Zheng C.-J."/>
            <person name="Schuster L."/>
            <person name="Cowan T.M."/>
            <person name="Smanski M.J."/>
            <person name="Chevrette M.G."/>
            <person name="De Carvalho L.P.S."/>
            <person name="Shen B."/>
        </authorList>
    </citation>
    <scope>NUCLEOTIDE SEQUENCE [LARGE SCALE GENOMIC DNA]</scope>
    <source>
        <strain evidence="1 2">NPDC050100</strain>
    </source>
</reference>
<name>A0ABV3GQF9_MICGL</name>
<protein>
    <recommendedName>
        <fullName evidence="3">WXG100 family type VII secretion target</fullName>
    </recommendedName>
</protein>
<evidence type="ECO:0000313" key="1">
    <source>
        <dbReference type="EMBL" id="MEV0973856.1"/>
    </source>
</evidence>
<evidence type="ECO:0000313" key="2">
    <source>
        <dbReference type="Proteomes" id="UP001551675"/>
    </source>
</evidence>
<sequence length="115" mass="12131">MTNTYDGLAINKSAVDKGLSQWSAMAGDLDKALPGLIARIVELHAAAPWGGGSEGHSFRDSYIQGGGPGALIDKGKAVVKEIVDVGPRLRTTFENSLTVEEAHTQDLARGTVREV</sequence>